<keyword evidence="2" id="KW-0479">Metal-binding</keyword>
<evidence type="ECO:0000259" key="5">
    <source>
        <dbReference type="PROSITE" id="PS51747"/>
    </source>
</evidence>
<dbReference type="GO" id="GO:0008270">
    <property type="term" value="F:zinc ion binding"/>
    <property type="evidence" value="ECO:0007669"/>
    <property type="project" value="InterPro"/>
</dbReference>
<dbReference type="Proteomes" id="UP000177043">
    <property type="component" value="Unassembled WGS sequence"/>
</dbReference>
<evidence type="ECO:0000313" key="6">
    <source>
        <dbReference type="EMBL" id="OHA58957.1"/>
    </source>
</evidence>
<proteinExistence type="inferred from homology"/>
<keyword evidence="3" id="KW-0378">Hydrolase</keyword>
<dbReference type="PROSITE" id="PS00903">
    <property type="entry name" value="CYT_DCMP_DEAMINASES_1"/>
    <property type="match status" value="1"/>
</dbReference>
<gene>
    <name evidence="6" type="ORF">A2571_01105</name>
</gene>
<sequence>MKVLVAYIPVIHAGYLALLQKYKDCHLAIIGGELLDTLPYLKRDFRACPAHLIEGMIRGLGFFSPIVGVVRTGEELIFSCAGVDEIILPDEDISRACAEKYLAGLSVTYASIWLRWDKKNATSEKEPSPNRLVTSLWADQVFMGQAEKCALSSSDWWRQVGAVVVKNDQVLITAFNHHLPTAQTPYINGDPRGNFDWGERIDLCTAIHAEAAIVAQAAKSGLSLEGASLYSSTFPCPGCANLLAETGIAKVYYREGYSLLDAETVFGSAGIELVKVL</sequence>
<dbReference type="STRING" id="1802438.A2571_01105"/>
<dbReference type="PANTHER" id="PTHR11086">
    <property type="entry name" value="DEOXYCYTIDYLATE DEAMINASE-RELATED"/>
    <property type="match status" value="1"/>
</dbReference>
<feature type="domain" description="CMP/dCMP-type deaminase" evidence="5">
    <location>
        <begin position="137"/>
        <end position="277"/>
    </location>
</feature>
<dbReference type="Gene3D" id="3.40.140.10">
    <property type="entry name" value="Cytidine Deaminase, domain 2"/>
    <property type="match status" value="1"/>
</dbReference>
<dbReference type="InterPro" id="IPR016193">
    <property type="entry name" value="Cytidine_deaminase-like"/>
</dbReference>
<dbReference type="InterPro" id="IPR015517">
    <property type="entry name" value="dCMP_deaminase-rel"/>
</dbReference>
<comment type="caution">
    <text evidence="6">The sequence shown here is derived from an EMBL/GenBank/DDBJ whole genome shotgun (WGS) entry which is preliminary data.</text>
</comment>
<dbReference type="EMBL" id="MHTJ01000002">
    <property type="protein sequence ID" value="OHA58957.1"/>
    <property type="molecule type" value="Genomic_DNA"/>
</dbReference>
<keyword evidence="4" id="KW-0862">Zinc</keyword>
<accession>A0A1G2QEP9</accession>
<evidence type="ECO:0000256" key="1">
    <source>
        <dbReference type="ARBA" id="ARBA00006576"/>
    </source>
</evidence>
<dbReference type="PANTHER" id="PTHR11086:SF18">
    <property type="entry name" value="DEOXYCYTIDYLATE DEAMINASE"/>
    <property type="match status" value="1"/>
</dbReference>
<dbReference type="AlphaFoldDB" id="A0A1G2QEP9"/>
<dbReference type="InterPro" id="IPR002125">
    <property type="entry name" value="CMP_dCMP_dom"/>
</dbReference>
<name>A0A1G2QEP9_9BACT</name>
<dbReference type="Pfam" id="PF00383">
    <property type="entry name" value="dCMP_cyt_deam_1"/>
    <property type="match status" value="1"/>
</dbReference>
<evidence type="ECO:0000256" key="3">
    <source>
        <dbReference type="ARBA" id="ARBA00022801"/>
    </source>
</evidence>
<evidence type="ECO:0000256" key="2">
    <source>
        <dbReference type="ARBA" id="ARBA00022723"/>
    </source>
</evidence>
<dbReference type="GO" id="GO:0005737">
    <property type="term" value="C:cytoplasm"/>
    <property type="evidence" value="ECO:0007669"/>
    <property type="project" value="TreeGrafter"/>
</dbReference>
<comment type="similarity">
    <text evidence="1">Belongs to the cytidine and deoxycytidylate deaminase family.</text>
</comment>
<reference evidence="6 7" key="1">
    <citation type="journal article" date="2016" name="Nat. Commun.">
        <title>Thousands of microbial genomes shed light on interconnected biogeochemical processes in an aquifer system.</title>
        <authorList>
            <person name="Anantharaman K."/>
            <person name="Brown C.T."/>
            <person name="Hug L.A."/>
            <person name="Sharon I."/>
            <person name="Castelle C.J."/>
            <person name="Probst A.J."/>
            <person name="Thomas B.C."/>
            <person name="Singh A."/>
            <person name="Wilkins M.J."/>
            <person name="Karaoz U."/>
            <person name="Brodie E.L."/>
            <person name="Williams K.H."/>
            <person name="Hubbard S.S."/>
            <person name="Banfield J.F."/>
        </authorList>
    </citation>
    <scope>NUCLEOTIDE SEQUENCE [LARGE SCALE GENOMIC DNA]</scope>
</reference>
<protein>
    <recommendedName>
        <fullName evidence="5">CMP/dCMP-type deaminase domain-containing protein</fullName>
    </recommendedName>
</protein>
<evidence type="ECO:0000256" key="4">
    <source>
        <dbReference type="ARBA" id="ARBA00022833"/>
    </source>
</evidence>
<dbReference type="PROSITE" id="PS51747">
    <property type="entry name" value="CYT_DCMP_DEAMINASES_2"/>
    <property type="match status" value="1"/>
</dbReference>
<organism evidence="6 7">
    <name type="scientific">Candidatus Vogelbacteria bacterium RIFOXYD1_FULL_44_32</name>
    <dbReference type="NCBI Taxonomy" id="1802438"/>
    <lineage>
        <taxon>Bacteria</taxon>
        <taxon>Candidatus Vogeliibacteriota</taxon>
    </lineage>
</organism>
<evidence type="ECO:0000313" key="7">
    <source>
        <dbReference type="Proteomes" id="UP000177043"/>
    </source>
</evidence>
<dbReference type="SUPFAM" id="SSF53927">
    <property type="entry name" value="Cytidine deaminase-like"/>
    <property type="match status" value="1"/>
</dbReference>
<dbReference type="InterPro" id="IPR016192">
    <property type="entry name" value="APOBEC/CMP_deaminase_Zn-bd"/>
</dbReference>
<dbReference type="GO" id="GO:0004132">
    <property type="term" value="F:dCMP deaminase activity"/>
    <property type="evidence" value="ECO:0007669"/>
    <property type="project" value="TreeGrafter"/>
</dbReference>